<dbReference type="EMBL" id="FQNC01000048">
    <property type="protein sequence ID" value="SGY78613.1"/>
    <property type="molecule type" value="Genomic_DNA"/>
</dbReference>
<evidence type="ECO:0000313" key="1">
    <source>
        <dbReference type="EMBL" id="SGY78613.1"/>
    </source>
</evidence>
<reference evidence="1 2" key="1">
    <citation type="submission" date="2016-11" db="EMBL/GenBank/DDBJ databases">
        <authorList>
            <person name="Jaros S."/>
            <person name="Januszkiewicz K."/>
            <person name="Wedrychowicz H."/>
        </authorList>
    </citation>
    <scope>NUCLEOTIDE SEQUENCE [LARGE SCALE GENOMIC DNA]</scope>
</reference>
<accession>A0A2X0MFS3</accession>
<evidence type="ECO:0000313" key="2">
    <source>
        <dbReference type="Proteomes" id="UP000249464"/>
    </source>
</evidence>
<sequence length="214" mass="24304">MPEFDAEDFNARDFNTPSRKPCPHACLPPNFPKHAPRYLALQTTLATQRASVQGRFPSFKCVTLSKQSRGGARFFDARGDNPSTVRFPKSEHHRDFIQATIDEEVTKRWVSSGSAFPLPGVTYNSIFVVESANHRMRVVADHTSSGLNDGIQRSDCPTVYDTIIDFIRLLRWHRFSSKLLTGNSVLWKLDVSSAFKILIMSKRWQARLDLYPAT</sequence>
<protein>
    <submittedName>
        <fullName evidence="1">BQ5605_C008g04900 protein</fullName>
    </submittedName>
</protein>
<dbReference type="AlphaFoldDB" id="A0A2X0MFS3"/>
<gene>
    <name evidence="1" type="primary">BQ5605_C008g04900</name>
    <name evidence="1" type="ORF">BQ5605_C008G04900</name>
</gene>
<proteinExistence type="predicted"/>
<organism evidence="1 2">
    <name type="scientific">Microbotryum silenes-dioicae</name>
    <dbReference type="NCBI Taxonomy" id="796604"/>
    <lineage>
        <taxon>Eukaryota</taxon>
        <taxon>Fungi</taxon>
        <taxon>Dikarya</taxon>
        <taxon>Basidiomycota</taxon>
        <taxon>Pucciniomycotina</taxon>
        <taxon>Microbotryomycetes</taxon>
        <taxon>Microbotryales</taxon>
        <taxon>Microbotryaceae</taxon>
        <taxon>Microbotryum</taxon>
    </lineage>
</organism>
<name>A0A2X0MFS3_9BASI</name>
<dbReference type="Proteomes" id="UP000249464">
    <property type="component" value="Unassembled WGS sequence"/>
</dbReference>
<keyword evidence="2" id="KW-1185">Reference proteome</keyword>